<dbReference type="Proteomes" id="UP000663882">
    <property type="component" value="Unassembled WGS sequence"/>
</dbReference>
<dbReference type="EMBL" id="CAJNOO010001278">
    <property type="protein sequence ID" value="CAF1127178.1"/>
    <property type="molecule type" value="Genomic_DNA"/>
</dbReference>
<keyword evidence="2" id="KW-0472">Membrane</keyword>
<comment type="caution">
    <text evidence="3">The sequence shown here is derived from an EMBL/GenBank/DDBJ whole genome shotgun (WGS) entry which is preliminary data.</text>
</comment>
<evidence type="ECO:0000313" key="4">
    <source>
        <dbReference type="Proteomes" id="UP000663882"/>
    </source>
</evidence>
<evidence type="ECO:0000313" key="3">
    <source>
        <dbReference type="EMBL" id="CAF1127178.1"/>
    </source>
</evidence>
<dbReference type="OrthoDB" id="10021498at2759"/>
<dbReference type="AlphaFoldDB" id="A0A814R525"/>
<proteinExistence type="predicted"/>
<feature type="transmembrane region" description="Helical" evidence="2">
    <location>
        <begin position="435"/>
        <end position="458"/>
    </location>
</feature>
<evidence type="ECO:0000256" key="2">
    <source>
        <dbReference type="SAM" id="Phobius"/>
    </source>
</evidence>
<evidence type="ECO:0000256" key="1">
    <source>
        <dbReference type="SAM" id="MobiDB-lite"/>
    </source>
</evidence>
<reference evidence="3" key="1">
    <citation type="submission" date="2021-02" db="EMBL/GenBank/DDBJ databases">
        <authorList>
            <person name="Nowell W R."/>
        </authorList>
    </citation>
    <scope>NUCLEOTIDE SEQUENCE</scope>
</reference>
<sequence length="471" mass="55579">MERILLAGNYPNLSYLELFNFKQEIILHNFTENSVFRHIFQHQITDLILHNNDEFIDIFYLILIKMATKIIIDSASDKDDDNDDDDDDDDDESKSPIERHHLLRLPSLSPDTIIPKTFKPFPQNIIKSIETNRKQRLLNSHSALTLLRIRQSSIDTTDDDIDDNYETTTTTTTTNSSRKRSSIVNYNQRRPSEIRVTLYPDELDENFIDKKVKLINSTYENEINSSDPSLSEIKSSKQKRIEYLRRALLERRFSRRLHSSFPSSTTLRSFNQRRSTQALSQRSSRRPSHYLSRNSKWHFVRNHLHDIAMMNESYARMKIVQNDLRWMNLREFILKQLLDMREMSILRQQDDDGNLKKSIKTSFDLKTIQNSEVVHVEHDGRVYSMGIRDLVLGRRTGDEDLQLDTITQLEARRKFRVKQNLLKQQEGRARLKKNIAFSFCLCNLSFIVLMFAAMFIFAMTTIVELRSREFL</sequence>
<keyword evidence="2" id="KW-1133">Transmembrane helix</keyword>
<feature type="compositionally biased region" description="Acidic residues" evidence="1">
    <location>
        <begin position="78"/>
        <end position="92"/>
    </location>
</feature>
<feature type="compositionally biased region" description="Polar residues" evidence="1">
    <location>
        <begin position="261"/>
        <end position="282"/>
    </location>
</feature>
<feature type="region of interest" description="Disordered" evidence="1">
    <location>
        <begin position="261"/>
        <end position="289"/>
    </location>
</feature>
<keyword evidence="2" id="KW-0812">Transmembrane</keyword>
<protein>
    <submittedName>
        <fullName evidence="3">Uncharacterized protein</fullName>
    </submittedName>
</protein>
<accession>A0A814R525</accession>
<feature type="region of interest" description="Disordered" evidence="1">
    <location>
        <begin position="76"/>
        <end position="101"/>
    </location>
</feature>
<name>A0A814R525_9BILA</name>
<organism evidence="3 4">
    <name type="scientific">Rotaria sordida</name>
    <dbReference type="NCBI Taxonomy" id="392033"/>
    <lineage>
        <taxon>Eukaryota</taxon>
        <taxon>Metazoa</taxon>
        <taxon>Spiralia</taxon>
        <taxon>Gnathifera</taxon>
        <taxon>Rotifera</taxon>
        <taxon>Eurotatoria</taxon>
        <taxon>Bdelloidea</taxon>
        <taxon>Philodinida</taxon>
        <taxon>Philodinidae</taxon>
        <taxon>Rotaria</taxon>
    </lineage>
</organism>
<gene>
    <name evidence="3" type="ORF">RFH988_LOCUS20669</name>
</gene>